<feature type="domain" description="Histidine kinase" evidence="9">
    <location>
        <begin position="496"/>
        <end position="593"/>
    </location>
</feature>
<dbReference type="Pfam" id="PF06580">
    <property type="entry name" value="His_kinase"/>
    <property type="match status" value="1"/>
</dbReference>
<dbReference type="InterPro" id="IPR036890">
    <property type="entry name" value="HATPase_C_sf"/>
</dbReference>
<keyword evidence="4" id="KW-0597">Phosphoprotein</keyword>
<dbReference type="InterPro" id="IPR010559">
    <property type="entry name" value="Sig_transdc_His_kin_internal"/>
</dbReference>
<evidence type="ECO:0000256" key="8">
    <source>
        <dbReference type="SAM" id="Phobius"/>
    </source>
</evidence>
<dbReference type="Gene3D" id="6.10.340.10">
    <property type="match status" value="1"/>
</dbReference>
<protein>
    <recommendedName>
        <fullName evidence="3">histidine kinase</fullName>
        <ecNumber evidence="3">2.7.13.3</ecNumber>
    </recommendedName>
</protein>
<gene>
    <name evidence="11" type="primary">yehU_20</name>
    <name evidence="11" type="ORF">ERS852407_03248</name>
</gene>
<keyword evidence="5 11" id="KW-0808">Transferase</keyword>
<comment type="subcellular location">
    <subcellularLocation>
        <location evidence="2">Membrane</location>
    </subcellularLocation>
</comment>
<dbReference type="InterPro" id="IPR005467">
    <property type="entry name" value="His_kinase_dom"/>
</dbReference>
<dbReference type="InterPro" id="IPR003660">
    <property type="entry name" value="HAMP_dom"/>
</dbReference>
<dbReference type="SMART" id="SM00304">
    <property type="entry name" value="HAMP"/>
    <property type="match status" value="1"/>
</dbReference>
<evidence type="ECO:0000256" key="4">
    <source>
        <dbReference type="ARBA" id="ARBA00022553"/>
    </source>
</evidence>
<evidence type="ECO:0000259" key="10">
    <source>
        <dbReference type="PROSITE" id="PS50885"/>
    </source>
</evidence>
<dbReference type="PROSITE" id="PS50885">
    <property type="entry name" value="HAMP"/>
    <property type="match status" value="1"/>
</dbReference>
<feature type="transmembrane region" description="Helical" evidence="8">
    <location>
        <begin position="12"/>
        <end position="36"/>
    </location>
</feature>
<feature type="transmembrane region" description="Helical" evidence="8">
    <location>
        <begin position="316"/>
        <end position="340"/>
    </location>
</feature>
<keyword evidence="8" id="KW-1133">Transmembrane helix</keyword>
<dbReference type="Proteomes" id="UP000095651">
    <property type="component" value="Unassembled WGS sequence"/>
</dbReference>
<dbReference type="SUPFAM" id="SSF55874">
    <property type="entry name" value="ATPase domain of HSP90 chaperone/DNA topoisomerase II/histidine kinase"/>
    <property type="match status" value="1"/>
</dbReference>
<evidence type="ECO:0000256" key="2">
    <source>
        <dbReference type="ARBA" id="ARBA00004370"/>
    </source>
</evidence>
<dbReference type="Gene3D" id="3.30.450.20">
    <property type="entry name" value="PAS domain"/>
    <property type="match status" value="2"/>
</dbReference>
<dbReference type="PANTHER" id="PTHR34220:SF7">
    <property type="entry name" value="SENSOR HISTIDINE KINASE YPDA"/>
    <property type="match status" value="1"/>
</dbReference>
<dbReference type="Pfam" id="PF00672">
    <property type="entry name" value="HAMP"/>
    <property type="match status" value="1"/>
</dbReference>
<dbReference type="PROSITE" id="PS50109">
    <property type="entry name" value="HIS_KIN"/>
    <property type="match status" value="1"/>
</dbReference>
<evidence type="ECO:0000256" key="6">
    <source>
        <dbReference type="ARBA" id="ARBA00022777"/>
    </source>
</evidence>
<keyword evidence="6 11" id="KW-0418">Kinase</keyword>
<dbReference type="GO" id="GO:0016020">
    <property type="term" value="C:membrane"/>
    <property type="evidence" value="ECO:0007669"/>
    <property type="project" value="UniProtKB-SubCell"/>
</dbReference>
<accession>A0A174G4W4</accession>
<proteinExistence type="predicted"/>
<dbReference type="GO" id="GO:0000155">
    <property type="term" value="F:phosphorelay sensor kinase activity"/>
    <property type="evidence" value="ECO:0007669"/>
    <property type="project" value="InterPro"/>
</dbReference>
<comment type="catalytic activity">
    <reaction evidence="1">
        <text>ATP + protein L-histidine = ADP + protein N-phospho-L-histidine.</text>
        <dbReference type="EC" id="2.7.13.3"/>
    </reaction>
</comment>
<sequence length="605" mass="67772">MRKTEKGNRSSLKVRFTLAMVLMSLIPGLILAVVYYRNVRDFYQDKTWMYQENTLRLMDAKMQDIIKQSEVVLNQVLGLSVTSDLFSGYSEMNAYERLNLMRNINGTLSNIRIANNSIDHIYLLAFDGGAYSSNVGWNKREFAENDWTEIREDQPGGSIIVPTHPAAYKYLNSGAADPLVVSIVTYLNRYTGNSVIGLVQIDLSYEKIRAAMDCMEMDDSDMAFVVDEEGRVIFAPKESMVGLSAADVSLGTYSLAQILSAVDGGTEEDGNFSIHLDYGRDSGTIRKRRVGNSGFSIIQINSGRMLKQELDRFRKVWAAVVGACMVSAALLASSLSAGIVKPVTSLIRSMSRVSRGDFSTKVETPKDKDLSELALSFNTMVSEVDKLMRENIEKERERLNMEQTALNSQINSHFLYNTLNTVKWMAVRAGNEEIARMVVALVNMLEYSCKKIDVPVLISEEINFIKNYVCIQEGRCCSSVHMKFDIDPKLENCLILKMLLQPVVENAMQHGFGEDNIDNRILITGRLLGDRVQFQIRDNGQGFLYEGFDKLTGVGLHNIQDRIRLNYGDGYGVELESEPGEGTAVTVEIPVCEKAEEADGEDFNR</sequence>
<evidence type="ECO:0000256" key="1">
    <source>
        <dbReference type="ARBA" id="ARBA00000085"/>
    </source>
</evidence>
<evidence type="ECO:0000256" key="5">
    <source>
        <dbReference type="ARBA" id="ARBA00022679"/>
    </source>
</evidence>
<dbReference type="EC" id="2.7.13.3" evidence="3"/>
<dbReference type="InterPro" id="IPR003594">
    <property type="entry name" value="HATPase_dom"/>
</dbReference>
<dbReference type="Pfam" id="PF02518">
    <property type="entry name" value="HATPase_c"/>
    <property type="match status" value="1"/>
</dbReference>
<dbReference type="Gene3D" id="3.30.565.10">
    <property type="entry name" value="Histidine kinase-like ATPase, C-terminal domain"/>
    <property type="match status" value="1"/>
</dbReference>
<dbReference type="CDD" id="cd06225">
    <property type="entry name" value="HAMP"/>
    <property type="match status" value="1"/>
</dbReference>
<keyword evidence="8" id="KW-0812">Transmembrane</keyword>
<name>A0A174G4W4_9FIRM</name>
<reference evidence="11 12" key="1">
    <citation type="submission" date="2015-09" db="EMBL/GenBank/DDBJ databases">
        <authorList>
            <consortium name="Pathogen Informatics"/>
        </authorList>
    </citation>
    <scope>NUCLEOTIDE SEQUENCE [LARGE SCALE GENOMIC DNA]</scope>
    <source>
        <strain evidence="11 12">2789STDY5608850</strain>
    </source>
</reference>
<evidence type="ECO:0000313" key="12">
    <source>
        <dbReference type="Proteomes" id="UP000095651"/>
    </source>
</evidence>
<dbReference type="EMBL" id="CYZE01000008">
    <property type="protein sequence ID" value="CUO57592.1"/>
    <property type="molecule type" value="Genomic_DNA"/>
</dbReference>
<dbReference type="PANTHER" id="PTHR34220">
    <property type="entry name" value="SENSOR HISTIDINE KINASE YPDA"/>
    <property type="match status" value="1"/>
</dbReference>
<evidence type="ECO:0000313" key="11">
    <source>
        <dbReference type="EMBL" id="CUO57592.1"/>
    </source>
</evidence>
<evidence type="ECO:0000256" key="7">
    <source>
        <dbReference type="ARBA" id="ARBA00023012"/>
    </source>
</evidence>
<feature type="domain" description="HAMP" evidence="10">
    <location>
        <begin position="337"/>
        <end position="389"/>
    </location>
</feature>
<keyword evidence="8" id="KW-0472">Membrane</keyword>
<keyword evidence="7" id="KW-0902">Two-component regulatory system</keyword>
<evidence type="ECO:0000256" key="3">
    <source>
        <dbReference type="ARBA" id="ARBA00012438"/>
    </source>
</evidence>
<dbReference type="RefSeq" id="WP_055656739.1">
    <property type="nucleotide sequence ID" value="NZ_CABIXC010000008.1"/>
</dbReference>
<dbReference type="InterPro" id="IPR050640">
    <property type="entry name" value="Bact_2-comp_sensor_kinase"/>
</dbReference>
<evidence type="ECO:0000259" key="9">
    <source>
        <dbReference type="PROSITE" id="PS50109"/>
    </source>
</evidence>
<dbReference type="AlphaFoldDB" id="A0A174G4W4"/>
<dbReference type="SUPFAM" id="SSF158472">
    <property type="entry name" value="HAMP domain-like"/>
    <property type="match status" value="1"/>
</dbReference>
<organism evidence="11 12">
    <name type="scientific">Hungatella hathewayi</name>
    <dbReference type="NCBI Taxonomy" id="154046"/>
    <lineage>
        <taxon>Bacteria</taxon>
        <taxon>Bacillati</taxon>
        <taxon>Bacillota</taxon>
        <taxon>Clostridia</taxon>
        <taxon>Lachnospirales</taxon>
        <taxon>Lachnospiraceae</taxon>
        <taxon>Hungatella</taxon>
    </lineage>
</organism>